<keyword evidence="4" id="KW-0548">Nucleotidyltransferase</keyword>
<evidence type="ECO:0000256" key="2">
    <source>
        <dbReference type="ARBA" id="ARBA00034247"/>
    </source>
</evidence>
<name>A0ABV1M012_9NEIS</name>
<dbReference type="SMART" id="SM00267">
    <property type="entry name" value="GGDEF"/>
    <property type="match status" value="1"/>
</dbReference>
<dbReference type="SUPFAM" id="SSF55073">
    <property type="entry name" value="Nucleotide cyclase"/>
    <property type="match status" value="1"/>
</dbReference>
<comment type="catalytic activity">
    <reaction evidence="2">
        <text>2 GTP = 3',3'-c-di-GMP + 2 diphosphate</text>
        <dbReference type="Rhea" id="RHEA:24898"/>
        <dbReference type="ChEBI" id="CHEBI:33019"/>
        <dbReference type="ChEBI" id="CHEBI:37565"/>
        <dbReference type="ChEBI" id="CHEBI:58805"/>
        <dbReference type="EC" id="2.7.7.65"/>
    </reaction>
</comment>
<evidence type="ECO:0000313" key="4">
    <source>
        <dbReference type="EMBL" id="MEQ6289527.1"/>
    </source>
</evidence>
<dbReference type="InterPro" id="IPR050469">
    <property type="entry name" value="Diguanylate_Cyclase"/>
</dbReference>
<feature type="domain" description="GGDEF" evidence="3">
    <location>
        <begin position="131"/>
        <end position="262"/>
    </location>
</feature>
<dbReference type="PANTHER" id="PTHR45138">
    <property type="entry name" value="REGULATORY COMPONENTS OF SENSORY TRANSDUCTION SYSTEM"/>
    <property type="match status" value="1"/>
</dbReference>
<dbReference type="EC" id="2.7.7.65" evidence="1"/>
<evidence type="ECO:0000256" key="1">
    <source>
        <dbReference type="ARBA" id="ARBA00012528"/>
    </source>
</evidence>
<keyword evidence="5" id="KW-1185">Reference proteome</keyword>
<gene>
    <name evidence="4" type="primary">siaD</name>
    <name evidence="4" type="ORF">ABNW52_02755</name>
</gene>
<dbReference type="RefSeq" id="WP_349583706.1">
    <property type="nucleotide sequence ID" value="NZ_JBEFLD010000002.1"/>
</dbReference>
<dbReference type="Pfam" id="PF00990">
    <property type="entry name" value="GGDEF"/>
    <property type="match status" value="1"/>
</dbReference>
<dbReference type="NCBIfam" id="NF038266">
    <property type="entry name" value="diguan_SiaD"/>
    <property type="match status" value="1"/>
</dbReference>
<evidence type="ECO:0000259" key="3">
    <source>
        <dbReference type="PROSITE" id="PS50887"/>
    </source>
</evidence>
<dbReference type="CDD" id="cd01949">
    <property type="entry name" value="GGDEF"/>
    <property type="match status" value="1"/>
</dbReference>
<proteinExistence type="predicted"/>
<dbReference type="EMBL" id="JBEFLD010000002">
    <property type="protein sequence ID" value="MEQ6289527.1"/>
    <property type="molecule type" value="Genomic_DNA"/>
</dbReference>
<dbReference type="InterPro" id="IPR000160">
    <property type="entry name" value="GGDEF_dom"/>
</dbReference>
<evidence type="ECO:0000313" key="5">
    <source>
        <dbReference type="Proteomes" id="UP001433638"/>
    </source>
</evidence>
<dbReference type="NCBIfam" id="TIGR00254">
    <property type="entry name" value="GGDEF"/>
    <property type="match status" value="1"/>
</dbReference>
<dbReference type="Gene3D" id="3.30.70.270">
    <property type="match status" value="1"/>
</dbReference>
<dbReference type="InterPro" id="IPR043128">
    <property type="entry name" value="Rev_trsase/Diguanyl_cyclase"/>
</dbReference>
<reference evidence="4" key="1">
    <citation type="submission" date="2024-06" db="EMBL/GenBank/DDBJ databases">
        <title>Genome sequence of Vogesella sp. MAHUQ-64.</title>
        <authorList>
            <person name="Huq M.A."/>
        </authorList>
    </citation>
    <scope>NUCLEOTIDE SEQUENCE</scope>
    <source>
        <strain evidence="4">MAHUQ-64</strain>
    </source>
</reference>
<protein>
    <recommendedName>
        <fullName evidence="1">diguanylate cyclase</fullName>
        <ecNumber evidence="1">2.7.7.65</ecNumber>
    </recommendedName>
</protein>
<keyword evidence="4" id="KW-0808">Transferase</keyword>
<dbReference type="Proteomes" id="UP001433638">
    <property type="component" value="Unassembled WGS sequence"/>
</dbReference>
<dbReference type="PANTHER" id="PTHR45138:SF9">
    <property type="entry name" value="DIGUANYLATE CYCLASE DGCM-RELATED"/>
    <property type="match status" value="1"/>
</dbReference>
<dbReference type="GO" id="GO:0052621">
    <property type="term" value="F:diguanylate cyclase activity"/>
    <property type="evidence" value="ECO:0007669"/>
    <property type="project" value="UniProtKB-EC"/>
</dbReference>
<sequence length="262" mass="29671">MNRDTRELEAHIQALLAEPAPQAPPLAQALSELWQQYQDLLERMERITRVSDAYQSMARQRELSLAERFDKQLRQLEKVARISDRYQKMMRELNLALKEAATHDPLTALVNRRPLLDRLRAEMERSDSRGHAFCVAMLDIDSFKPINDSYGHDVGDSVLVETSRVMESEVREYDLCGRWGGEEFLIILPETSLAEAEAIIHRVRAGIAALRIRVGADALSVTISAGLAQYRTGERYSELLNRADAALLQAKRAGRDRQQSAG</sequence>
<dbReference type="InterPro" id="IPR029787">
    <property type="entry name" value="Nucleotide_cyclase"/>
</dbReference>
<accession>A0ABV1M012</accession>
<dbReference type="PROSITE" id="PS50887">
    <property type="entry name" value="GGDEF"/>
    <property type="match status" value="1"/>
</dbReference>
<comment type="caution">
    <text evidence="4">The sequence shown here is derived from an EMBL/GenBank/DDBJ whole genome shotgun (WGS) entry which is preliminary data.</text>
</comment>
<organism evidence="4 5">
    <name type="scientific">Vogesella oryzagri</name>
    <dbReference type="NCBI Taxonomy" id="3160864"/>
    <lineage>
        <taxon>Bacteria</taxon>
        <taxon>Pseudomonadati</taxon>
        <taxon>Pseudomonadota</taxon>
        <taxon>Betaproteobacteria</taxon>
        <taxon>Neisseriales</taxon>
        <taxon>Chromobacteriaceae</taxon>
        <taxon>Vogesella</taxon>
    </lineage>
</organism>